<keyword evidence="5 8" id="KW-0378">Hydrolase</keyword>
<keyword evidence="3" id="KW-0134">Cell wall</keyword>
<keyword evidence="9" id="KW-1185">Reference proteome</keyword>
<dbReference type="Pfam" id="PF00295">
    <property type="entry name" value="Glyco_hydro_28"/>
    <property type="match status" value="1"/>
</dbReference>
<dbReference type="InterPro" id="IPR000743">
    <property type="entry name" value="Glyco_hydro_28"/>
</dbReference>
<dbReference type="Proteomes" id="UP000827889">
    <property type="component" value="Chromosome 4"/>
</dbReference>
<proteinExistence type="inferred from homology"/>
<evidence type="ECO:0000256" key="2">
    <source>
        <dbReference type="ARBA" id="ARBA00008834"/>
    </source>
</evidence>
<evidence type="ECO:0000256" key="4">
    <source>
        <dbReference type="ARBA" id="ARBA00022525"/>
    </source>
</evidence>
<keyword evidence="7" id="KW-0961">Cell wall biogenesis/degradation</keyword>
<gene>
    <name evidence="10" type="primary">LOC115756217</name>
</gene>
<dbReference type="InterPro" id="IPR011050">
    <property type="entry name" value="Pectin_lyase_fold/virulence"/>
</dbReference>
<sequence>MVWPEMFMGPCTGSIIFTVKGAIKLPVDKSTFSLNCWITFQYISGMLINGGGTFDGQGHLVNSKNFHFVLFSCNALEFSGVRITARGNSPKTDGIHIGYSSCIKIADSMISTQDDCISIGLGSKDVEIAGVHCRLGHGFSLGSLRKYPNEADVTGLSVRGCPMVGTQNGGGIKTWASGVKRNAYNLSIDDITMKDVQSPIIIDQEYCPGGGCSK</sequence>
<evidence type="ECO:0000256" key="3">
    <source>
        <dbReference type="ARBA" id="ARBA00022512"/>
    </source>
</evidence>
<dbReference type="Gene3D" id="2.160.20.10">
    <property type="entry name" value="Single-stranded right-handed beta-helix, Pectin lyase-like"/>
    <property type="match status" value="1"/>
</dbReference>
<dbReference type="SUPFAM" id="SSF51126">
    <property type="entry name" value="Pectin lyase-like"/>
    <property type="match status" value="1"/>
</dbReference>
<evidence type="ECO:0000313" key="10">
    <source>
        <dbReference type="RefSeq" id="XP_048133441.1"/>
    </source>
</evidence>
<evidence type="ECO:0000256" key="6">
    <source>
        <dbReference type="ARBA" id="ARBA00023295"/>
    </source>
</evidence>
<dbReference type="RefSeq" id="XP_048133441.1">
    <property type="nucleotide sequence ID" value="XM_048277484.1"/>
</dbReference>
<organism evidence="9 10">
    <name type="scientific">Rhodamnia argentea</name>
    <dbReference type="NCBI Taxonomy" id="178133"/>
    <lineage>
        <taxon>Eukaryota</taxon>
        <taxon>Viridiplantae</taxon>
        <taxon>Streptophyta</taxon>
        <taxon>Embryophyta</taxon>
        <taxon>Tracheophyta</taxon>
        <taxon>Spermatophyta</taxon>
        <taxon>Magnoliopsida</taxon>
        <taxon>eudicotyledons</taxon>
        <taxon>Gunneridae</taxon>
        <taxon>Pentapetalae</taxon>
        <taxon>rosids</taxon>
        <taxon>malvids</taxon>
        <taxon>Myrtales</taxon>
        <taxon>Myrtaceae</taxon>
        <taxon>Myrtoideae</taxon>
        <taxon>Myrteae</taxon>
        <taxon>Australasian group</taxon>
        <taxon>Rhodamnia</taxon>
    </lineage>
</organism>
<comment type="similarity">
    <text evidence="2 8">Belongs to the glycosyl hydrolase 28 family.</text>
</comment>
<comment type="subcellular location">
    <subcellularLocation>
        <location evidence="1">Secreted</location>
        <location evidence="1">Cell wall</location>
    </subcellularLocation>
</comment>
<evidence type="ECO:0000256" key="1">
    <source>
        <dbReference type="ARBA" id="ARBA00004191"/>
    </source>
</evidence>
<name>A0ABM3HA21_9MYRT</name>
<dbReference type="PANTHER" id="PTHR31375">
    <property type="match status" value="1"/>
</dbReference>
<evidence type="ECO:0000313" key="9">
    <source>
        <dbReference type="Proteomes" id="UP000827889"/>
    </source>
</evidence>
<evidence type="ECO:0000256" key="8">
    <source>
        <dbReference type="RuleBase" id="RU361169"/>
    </source>
</evidence>
<keyword evidence="4" id="KW-0964">Secreted</keyword>
<evidence type="ECO:0000256" key="7">
    <source>
        <dbReference type="ARBA" id="ARBA00023316"/>
    </source>
</evidence>
<reference evidence="10" key="1">
    <citation type="submission" date="2025-08" db="UniProtKB">
        <authorList>
            <consortium name="RefSeq"/>
        </authorList>
    </citation>
    <scope>IDENTIFICATION</scope>
    <source>
        <tissue evidence="10">Leaf</tissue>
    </source>
</reference>
<keyword evidence="6 8" id="KW-0326">Glycosidase</keyword>
<dbReference type="GeneID" id="115756217"/>
<protein>
    <submittedName>
        <fullName evidence="10">Exopolygalacturonase-like</fullName>
    </submittedName>
</protein>
<accession>A0ABM3HA21</accession>
<evidence type="ECO:0000256" key="5">
    <source>
        <dbReference type="ARBA" id="ARBA00022801"/>
    </source>
</evidence>
<dbReference type="InterPro" id="IPR012334">
    <property type="entry name" value="Pectin_lyas_fold"/>
</dbReference>